<dbReference type="Proteomes" id="UP000076874">
    <property type="component" value="Unassembled WGS sequence"/>
</dbReference>
<dbReference type="GO" id="GO:0008180">
    <property type="term" value="C:COP9 signalosome"/>
    <property type="evidence" value="ECO:0007669"/>
    <property type="project" value="UniProtKB-KW"/>
</dbReference>
<dbReference type="OrthoDB" id="10265275at2759"/>
<dbReference type="PANTHER" id="PTHR15350:SF5">
    <property type="entry name" value="COP9 SIGNALOSOME COMPLEX SUBUNIT 7"/>
    <property type="match status" value="1"/>
</dbReference>
<feature type="compositionally biased region" description="Acidic residues" evidence="3">
    <location>
        <begin position="326"/>
        <end position="353"/>
    </location>
</feature>
<dbReference type="PROSITE" id="PS50250">
    <property type="entry name" value="PCI"/>
    <property type="match status" value="1"/>
</dbReference>
<evidence type="ECO:0000313" key="6">
    <source>
        <dbReference type="Proteomes" id="UP000076874"/>
    </source>
</evidence>
<feature type="compositionally biased region" description="Low complexity" evidence="3">
    <location>
        <begin position="93"/>
        <end position="127"/>
    </location>
</feature>
<comment type="caution">
    <text evidence="5">The sequence shown here is derived from an EMBL/GenBank/DDBJ whole genome shotgun (WGS) entry which is preliminary data.</text>
</comment>
<protein>
    <submittedName>
        <fullName evidence="5">Cop9 signalosome subunit 7</fullName>
    </submittedName>
</protein>
<dbReference type="AlphaFoldDB" id="A0A168A3S4"/>
<evidence type="ECO:0000313" key="5">
    <source>
        <dbReference type="EMBL" id="OAA68206.1"/>
    </source>
</evidence>
<accession>A0A168A3S4</accession>
<keyword evidence="6" id="KW-1185">Reference proteome</keyword>
<dbReference type="STRING" id="1081102.A0A168A3S4"/>
<dbReference type="InterPro" id="IPR000717">
    <property type="entry name" value="PCI_dom"/>
</dbReference>
<reference evidence="5 6" key="1">
    <citation type="journal article" date="2016" name="Genome Biol. Evol.">
        <title>Divergent and convergent evolution of fungal pathogenicity.</title>
        <authorList>
            <person name="Shang Y."/>
            <person name="Xiao G."/>
            <person name="Zheng P."/>
            <person name="Cen K."/>
            <person name="Zhan S."/>
            <person name="Wang C."/>
        </authorList>
    </citation>
    <scope>NUCLEOTIDE SEQUENCE [LARGE SCALE GENOMIC DNA]</scope>
    <source>
        <strain evidence="5 6">RCEF 264</strain>
    </source>
</reference>
<name>A0A168A3S4_9HYPO</name>
<dbReference type="Pfam" id="PF22061">
    <property type="entry name" value="CSN7_HB_subdom"/>
    <property type="match status" value="1"/>
</dbReference>
<evidence type="ECO:0000259" key="4">
    <source>
        <dbReference type="PROSITE" id="PS50250"/>
    </source>
</evidence>
<feature type="domain" description="PCI" evidence="4">
    <location>
        <begin position="1"/>
        <end position="225"/>
    </location>
</feature>
<feature type="compositionally biased region" description="Gly residues" evidence="3">
    <location>
        <begin position="306"/>
        <end position="322"/>
    </location>
</feature>
<feature type="compositionally biased region" description="Low complexity" evidence="3">
    <location>
        <begin position="275"/>
        <end position="287"/>
    </location>
</feature>
<gene>
    <name evidence="5" type="ORF">SPI_00401</name>
</gene>
<feature type="region of interest" description="Disordered" evidence="3">
    <location>
        <begin position="271"/>
        <end position="367"/>
    </location>
</feature>
<feature type="region of interest" description="Disordered" evidence="3">
    <location>
        <begin position="212"/>
        <end position="248"/>
    </location>
</feature>
<organism evidence="5 6">
    <name type="scientific">Niveomyces insectorum RCEF 264</name>
    <dbReference type="NCBI Taxonomy" id="1081102"/>
    <lineage>
        <taxon>Eukaryota</taxon>
        <taxon>Fungi</taxon>
        <taxon>Dikarya</taxon>
        <taxon>Ascomycota</taxon>
        <taxon>Pezizomycotina</taxon>
        <taxon>Sordariomycetes</taxon>
        <taxon>Hypocreomycetidae</taxon>
        <taxon>Hypocreales</taxon>
        <taxon>Cordycipitaceae</taxon>
        <taxon>Niveomyces</taxon>
    </lineage>
</organism>
<dbReference type="InterPro" id="IPR045237">
    <property type="entry name" value="COPS7/eIF3m"/>
</dbReference>
<keyword evidence="2" id="KW-0736">Signalosome</keyword>
<feature type="compositionally biased region" description="Gly residues" evidence="3">
    <location>
        <begin position="237"/>
        <end position="248"/>
    </location>
</feature>
<dbReference type="EMBL" id="AZHD01000001">
    <property type="protein sequence ID" value="OAA68206.1"/>
    <property type="molecule type" value="Genomic_DNA"/>
</dbReference>
<dbReference type="PANTHER" id="PTHR15350">
    <property type="entry name" value="COP9 SIGNALOSOME COMPLEX SUBUNIT 7/DENDRITIC CELL PROTEIN GA17"/>
    <property type="match status" value="1"/>
</dbReference>
<evidence type="ECO:0000256" key="1">
    <source>
        <dbReference type="ARBA" id="ARBA00008482"/>
    </source>
</evidence>
<evidence type="ECO:0000256" key="3">
    <source>
        <dbReference type="SAM" id="MobiDB-lite"/>
    </source>
</evidence>
<proteinExistence type="inferred from homology"/>
<feature type="region of interest" description="Disordered" evidence="3">
    <location>
        <begin position="83"/>
        <end position="140"/>
    </location>
</feature>
<evidence type="ECO:0000256" key="2">
    <source>
        <dbReference type="ARBA" id="ARBA00022790"/>
    </source>
</evidence>
<sequence>MAQAKALDALAPFLALSKTATSPRYTADLIVRATSHPNTFVFAELLQTVPVQALATADAEYAAYLTLLQIFSYGTYADYERYRDPSSSGLPQPTEAATTETTESTTAAAAAPPSVPPSSSSSPSTTSFFPNTAPLPPLNDDQARKLRQLSLISLATDRASLGYAHLVRALRLGGDADHDSQERGGDPANSARALETLVMSAVYAGLVTATLDPAHQGPPPRPTPRGITLVKTAGSNFSGGGGGGGGGRIHGLGHSAAALGKKPMTLNMFGGGGSASAAAQAKQQQQQRFNKRGSNLMTEDAHGASGTHGGGSNVAGGSGSGGAAAFDDDYEDEDEEDEEEDDADEAMDVDDDGGGAVANKRVSRRKL</sequence>
<comment type="similarity">
    <text evidence="1">Belongs to the CSN7/EIF3M family. CSN7 subfamily.</text>
</comment>